<dbReference type="Proteomes" id="UP000308600">
    <property type="component" value="Unassembled WGS sequence"/>
</dbReference>
<gene>
    <name evidence="1" type="ORF">BDN72DRAFT_889075</name>
</gene>
<proteinExistence type="predicted"/>
<accession>A0ACD3ALF2</accession>
<sequence length="366" mass="40489">MWKFSTKRHSTLLLLPVLLSCLSVSCLDVVEAPCTNPAIRKEWRALSDAQKAQWIDAVKCLANLPHDPALVPTINPRDIPPVNTSSSYYDDFVYVHMDLNTIIHSTGLFLPWHRHYVHSYEVALREKCGYSGASPYWDWTQDSHDVEAATIFDSDPTTGLGLWGDRGQDYQVTTGGFSSSSTFKLSYPSPHPLRRNFTLQPFLGFPPVLGDVTVTANSTFTKEKIDGLVNGHVGDFKRFQMEFEWFMGSHSAVHLMFAGDMGGTCPGDAPSGCVGGPTFSANEPMFWLHHAMVDKVWYDWQLKSPANAVAFEGGSAPHLDHYDIYPTGGPPWLTLDSPMRGDGLFAEATIGQVLNTTAGTLCYVYA</sequence>
<organism evidence="1 2">
    <name type="scientific">Pluteus cervinus</name>
    <dbReference type="NCBI Taxonomy" id="181527"/>
    <lineage>
        <taxon>Eukaryota</taxon>
        <taxon>Fungi</taxon>
        <taxon>Dikarya</taxon>
        <taxon>Basidiomycota</taxon>
        <taxon>Agaricomycotina</taxon>
        <taxon>Agaricomycetes</taxon>
        <taxon>Agaricomycetidae</taxon>
        <taxon>Agaricales</taxon>
        <taxon>Pluteineae</taxon>
        <taxon>Pluteaceae</taxon>
        <taxon>Pluteus</taxon>
    </lineage>
</organism>
<reference evidence="1 2" key="1">
    <citation type="journal article" date="2019" name="Nat. Ecol. Evol.">
        <title>Megaphylogeny resolves global patterns of mushroom evolution.</title>
        <authorList>
            <person name="Varga T."/>
            <person name="Krizsan K."/>
            <person name="Foldi C."/>
            <person name="Dima B."/>
            <person name="Sanchez-Garcia M."/>
            <person name="Sanchez-Ramirez S."/>
            <person name="Szollosi G.J."/>
            <person name="Szarkandi J.G."/>
            <person name="Papp V."/>
            <person name="Albert L."/>
            <person name="Andreopoulos W."/>
            <person name="Angelini C."/>
            <person name="Antonin V."/>
            <person name="Barry K.W."/>
            <person name="Bougher N.L."/>
            <person name="Buchanan P."/>
            <person name="Buyck B."/>
            <person name="Bense V."/>
            <person name="Catcheside P."/>
            <person name="Chovatia M."/>
            <person name="Cooper J."/>
            <person name="Damon W."/>
            <person name="Desjardin D."/>
            <person name="Finy P."/>
            <person name="Geml J."/>
            <person name="Haridas S."/>
            <person name="Hughes K."/>
            <person name="Justo A."/>
            <person name="Karasinski D."/>
            <person name="Kautmanova I."/>
            <person name="Kiss B."/>
            <person name="Kocsube S."/>
            <person name="Kotiranta H."/>
            <person name="LaButti K.M."/>
            <person name="Lechner B.E."/>
            <person name="Liimatainen K."/>
            <person name="Lipzen A."/>
            <person name="Lukacs Z."/>
            <person name="Mihaltcheva S."/>
            <person name="Morgado L.N."/>
            <person name="Niskanen T."/>
            <person name="Noordeloos M.E."/>
            <person name="Ohm R.A."/>
            <person name="Ortiz-Santana B."/>
            <person name="Ovrebo C."/>
            <person name="Racz N."/>
            <person name="Riley R."/>
            <person name="Savchenko A."/>
            <person name="Shiryaev A."/>
            <person name="Soop K."/>
            <person name="Spirin V."/>
            <person name="Szebenyi C."/>
            <person name="Tomsovsky M."/>
            <person name="Tulloss R.E."/>
            <person name="Uehling J."/>
            <person name="Grigoriev I.V."/>
            <person name="Vagvolgyi C."/>
            <person name="Papp T."/>
            <person name="Martin F.M."/>
            <person name="Miettinen O."/>
            <person name="Hibbett D.S."/>
            <person name="Nagy L.G."/>
        </authorList>
    </citation>
    <scope>NUCLEOTIDE SEQUENCE [LARGE SCALE GENOMIC DNA]</scope>
    <source>
        <strain evidence="1 2">NL-1719</strain>
    </source>
</reference>
<dbReference type="EMBL" id="ML208402">
    <property type="protein sequence ID" value="TFK66538.1"/>
    <property type="molecule type" value="Genomic_DNA"/>
</dbReference>
<evidence type="ECO:0000313" key="1">
    <source>
        <dbReference type="EMBL" id="TFK66538.1"/>
    </source>
</evidence>
<name>A0ACD3ALF2_9AGAR</name>
<keyword evidence="2" id="KW-1185">Reference proteome</keyword>
<evidence type="ECO:0000313" key="2">
    <source>
        <dbReference type="Proteomes" id="UP000308600"/>
    </source>
</evidence>
<protein>
    <submittedName>
        <fullName evidence="1">Di-copper centre-containing protein</fullName>
    </submittedName>
</protein>